<feature type="disulfide bond" description="Redox-active" evidence="9">
    <location>
        <begin position="34"/>
        <end position="37"/>
    </location>
</feature>
<dbReference type="GO" id="GO:0045454">
    <property type="term" value="P:cell redox homeostasis"/>
    <property type="evidence" value="ECO:0007669"/>
    <property type="project" value="TreeGrafter"/>
</dbReference>
<dbReference type="GO" id="GO:0015035">
    <property type="term" value="F:protein-disulfide reductase activity"/>
    <property type="evidence" value="ECO:0007669"/>
    <property type="project" value="UniProtKB-UniRule"/>
</dbReference>
<keyword evidence="12" id="KW-1185">Reference proteome</keyword>
<feature type="site" description="Contributes to redox potential value" evidence="8">
    <location>
        <position position="36"/>
    </location>
</feature>
<organism evidence="11 12">
    <name type="scientific">Haliangium ochraceum (strain DSM 14365 / JCM 11303 / SMP-2)</name>
    <dbReference type="NCBI Taxonomy" id="502025"/>
    <lineage>
        <taxon>Bacteria</taxon>
        <taxon>Pseudomonadati</taxon>
        <taxon>Myxococcota</taxon>
        <taxon>Polyangia</taxon>
        <taxon>Haliangiales</taxon>
        <taxon>Kofleriaceae</taxon>
        <taxon>Haliangium</taxon>
    </lineage>
</organism>
<dbReference type="CDD" id="cd02947">
    <property type="entry name" value="TRX_family"/>
    <property type="match status" value="1"/>
</dbReference>
<dbReference type="Gene3D" id="3.40.30.10">
    <property type="entry name" value="Glutaredoxin"/>
    <property type="match status" value="1"/>
</dbReference>
<dbReference type="PANTHER" id="PTHR45663:SF11">
    <property type="entry name" value="GEO12009P1"/>
    <property type="match status" value="1"/>
</dbReference>
<dbReference type="NCBIfam" id="TIGR01068">
    <property type="entry name" value="thioredoxin"/>
    <property type="match status" value="1"/>
</dbReference>
<dbReference type="EMBL" id="CP001804">
    <property type="protein sequence ID" value="ACY18402.1"/>
    <property type="molecule type" value="Genomic_DNA"/>
</dbReference>
<feature type="active site" description="Nucleophile" evidence="8">
    <location>
        <position position="34"/>
    </location>
</feature>
<sequence>MADSNVIELNDGSFDAEVTNSDTPTLVDFWAVWCGPCRQVAPIVSELAKDYEGKLKVAKMDIDHNQITPQKFGIRSIPTLLLFKGGEVVETIIGAMPKSKIEAKLTPHLG</sequence>
<dbReference type="KEGG" id="hoh:Hoch_5927"/>
<dbReference type="PRINTS" id="PR00421">
    <property type="entry name" value="THIOREDOXIN"/>
</dbReference>
<dbReference type="SUPFAM" id="SSF52833">
    <property type="entry name" value="Thioredoxin-like"/>
    <property type="match status" value="1"/>
</dbReference>
<evidence type="ECO:0000256" key="5">
    <source>
        <dbReference type="ARBA" id="ARBA00023284"/>
    </source>
</evidence>
<evidence type="ECO:0000256" key="2">
    <source>
        <dbReference type="ARBA" id="ARBA00022448"/>
    </source>
</evidence>
<evidence type="ECO:0000256" key="8">
    <source>
        <dbReference type="PIRSR" id="PIRSR000077-1"/>
    </source>
</evidence>
<evidence type="ECO:0000313" key="11">
    <source>
        <dbReference type="EMBL" id="ACY18402.1"/>
    </source>
</evidence>
<protein>
    <recommendedName>
        <fullName evidence="6 7">Thioredoxin</fullName>
    </recommendedName>
</protein>
<evidence type="ECO:0000256" key="1">
    <source>
        <dbReference type="ARBA" id="ARBA00008987"/>
    </source>
</evidence>
<evidence type="ECO:0000256" key="7">
    <source>
        <dbReference type="PIRNR" id="PIRNR000077"/>
    </source>
</evidence>
<proteinExistence type="inferred from homology"/>
<dbReference type="Pfam" id="PF00085">
    <property type="entry name" value="Thioredoxin"/>
    <property type="match status" value="1"/>
</dbReference>
<keyword evidence="3" id="KW-0249">Electron transport</keyword>
<evidence type="ECO:0000256" key="6">
    <source>
        <dbReference type="NCBIfam" id="TIGR01068"/>
    </source>
</evidence>
<dbReference type="AlphaFoldDB" id="D0LIP6"/>
<reference evidence="11 12" key="1">
    <citation type="journal article" date="2010" name="Stand. Genomic Sci.">
        <title>Complete genome sequence of Haliangium ochraceum type strain (SMP-2).</title>
        <authorList>
            <consortium name="US DOE Joint Genome Institute (JGI-PGF)"/>
            <person name="Ivanova N."/>
            <person name="Daum C."/>
            <person name="Lang E."/>
            <person name="Abt B."/>
            <person name="Kopitz M."/>
            <person name="Saunders E."/>
            <person name="Lapidus A."/>
            <person name="Lucas S."/>
            <person name="Glavina Del Rio T."/>
            <person name="Nolan M."/>
            <person name="Tice H."/>
            <person name="Copeland A."/>
            <person name="Cheng J.F."/>
            <person name="Chen F."/>
            <person name="Bruce D."/>
            <person name="Goodwin L."/>
            <person name="Pitluck S."/>
            <person name="Mavromatis K."/>
            <person name="Pati A."/>
            <person name="Mikhailova N."/>
            <person name="Chen A."/>
            <person name="Palaniappan K."/>
            <person name="Land M."/>
            <person name="Hauser L."/>
            <person name="Chang Y.J."/>
            <person name="Jeffries C.D."/>
            <person name="Detter J.C."/>
            <person name="Brettin T."/>
            <person name="Rohde M."/>
            <person name="Goker M."/>
            <person name="Bristow J."/>
            <person name="Markowitz V."/>
            <person name="Eisen J.A."/>
            <person name="Hugenholtz P."/>
            <person name="Kyrpides N.C."/>
            <person name="Klenk H.P."/>
        </authorList>
    </citation>
    <scope>NUCLEOTIDE SEQUENCE [LARGE SCALE GENOMIC DNA]</scope>
    <source>
        <strain evidence="12">DSM 14365 / CIP 107738 / JCM 11303 / AJ 13395 / SMP-2</strain>
    </source>
</reference>
<dbReference type="GO" id="GO:0005829">
    <property type="term" value="C:cytosol"/>
    <property type="evidence" value="ECO:0007669"/>
    <property type="project" value="TreeGrafter"/>
</dbReference>
<feature type="active site" description="Nucleophile" evidence="8">
    <location>
        <position position="37"/>
    </location>
</feature>
<dbReference type="PROSITE" id="PS51352">
    <property type="entry name" value="THIOREDOXIN_2"/>
    <property type="match status" value="1"/>
</dbReference>
<dbReference type="InterPro" id="IPR013766">
    <property type="entry name" value="Thioredoxin_domain"/>
</dbReference>
<dbReference type="Proteomes" id="UP000001880">
    <property type="component" value="Chromosome"/>
</dbReference>
<dbReference type="RefSeq" id="WP_012830994.1">
    <property type="nucleotide sequence ID" value="NC_013440.1"/>
</dbReference>
<evidence type="ECO:0000259" key="10">
    <source>
        <dbReference type="PROSITE" id="PS51352"/>
    </source>
</evidence>
<feature type="site" description="Deprotonates C-terminal active site Cys" evidence="8">
    <location>
        <position position="28"/>
    </location>
</feature>
<dbReference type="HOGENOM" id="CLU_090389_10_2_7"/>
<dbReference type="eggNOG" id="COG3118">
    <property type="taxonomic scope" value="Bacteria"/>
</dbReference>
<feature type="domain" description="Thioredoxin" evidence="10">
    <location>
        <begin position="1"/>
        <end position="110"/>
    </location>
</feature>
<dbReference type="InterPro" id="IPR017937">
    <property type="entry name" value="Thioredoxin_CS"/>
</dbReference>
<evidence type="ECO:0000313" key="12">
    <source>
        <dbReference type="Proteomes" id="UP000001880"/>
    </source>
</evidence>
<keyword evidence="2" id="KW-0813">Transport</keyword>
<dbReference type="PANTHER" id="PTHR45663">
    <property type="entry name" value="GEO12009P1"/>
    <property type="match status" value="1"/>
</dbReference>
<feature type="site" description="Contributes to redox potential value" evidence="8">
    <location>
        <position position="35"/>
    </location>
</feature>
<accession>D0LIP6</accession>
<keyword evidence="5 9" id="KW-0676">Redox-active center</keyword>
<dbReference type="STRING" id="502025.Hoch_5927"/>
<evidence type="ECO:0000256" key="3">
    <source>
        <dbReference type="ARBA" id="ARBA00022982"/>
    </source>
</evidence>
<evidence type="ECO:0000256" key="9">
    <source>
        <dbReference type="PIRSR" id="PIRSR000077-4"/>
    </source>
</evidence>
<name>D0LIP6_HALO1</name>
<keyword evidence="4 9" id="KW-1015">Disulfide bond</keyword>
<dbReference type="PROSITE" id="PS00194">
    <property type="entry name" value="THIOREDOXIN_1"/>
    <property type="match status" value="1"/>
</dbReference>
<dbReference type="InterPro" id="IPR036249">
    <property type="entry name" value="Thioredoxin-like_sf"/>
</dbReference>
<dbReference type="FunFam" id="3.40.30.10:FF:000001">
    <property type="entry name" value="Thioredoxin"/>
    <property type="match status" value="1"/>
</dbReference>
<dbReference type="InterPro" id="IPR005746">
    <property type="entry name" value="Thioredoxin"/>
</dbReference>
<dbReference type="PIRSF" id="PIRSF000077">
    <property type="entry name" value="Thioredoxin"/>
    <property type="match status" value="1"/>
</dbReference>
<evidence type="ECO:0000256" key="4">
    <source>
        <dbReference type="ARBA" id="ARBA00023157"/>
    </source>
</evidence>
<comment type="similarity">
    <text evidence="1 7">Belongs to the thioredoxin family.</text>
</comment>
<dbReference type="OrthoDB" id="9790390at2"/>
<gene>
    <name evidence="11" type="ordered locus">Hoch_5927</name>
</gene>